<feature type="region of interest" description="Disordered" evidence="1">
    <location>
        <begin position="165"/>
        <end position="187"/>
    </location>
</feature>
<feature type="compositionally biased region" description="Basic residues" evidence="1">
    <location>
        <begin position="174"/>
        <end position="187"/>
    </location>
</feature>
<reference evidence="2 3" key="1">
    <citation type="submission" date="2024-01" db="EMBL/GenBank/DDBJ databases">
        <title>Culturomics analysis of mouse respiratory tract.</title>
        <authorList>
            <person name="Phillips A.M."/>
            <person name="Collette N.M."/>
            <person name="Mageeney C.M."/>
            <person name="Sinha A."/>
            <person name="Hern K.E."/>
            <person name="Arkin A.P."/>
            <person name="Williams K.P."/>
            <person name="Branda S."/>
        </authorList>
    </citation>
    <scope>NUCLEOTIDE SEQUENCE [LARGE SCALE GENOMIC DNA]</scope>
    <source>
        <strain evidence="2 3">CP20</strain>
    </source>
</reference>
<organism evidence="2 3">
    <name type="scientific">Shouchella rhizosphaerae</name>
    <dbReference type="NCBI Taxonomy" id="866786"/>
    <lineage>
        <taxon>Bacteria</taxon>
        <taxon>Bacillati</taxon>
        <taxon>Bacillota</taxon>
        <taxon>Bacilli</taxon>
        <taxon>Bacillales</taxon>
        <taxon>Bacillaceae</taxon>
        <taxon>Shouchella</taxon>
    </lineage>
</organism>
<evidence type="ECO:0000256" key="1">
    <source>
        <dbReference type="SAM" id="MobiDB-lite"/>
    </source>
</evidence>
<accession>A0ABZ2CTM3</accession>
<evidence type="ECO:0000313" key="2">
    <source>
        <dbReference type="EMBL" id="WWA30524.1"/>
    </source>
</evidence>
<evidence type="ECO:0000313" key="3">
    <source>
        <dbReference type="Proteomes" id="UP001341136"/>
    </source>
</evidence>
<dbReference type="Proteomes" id="UP001341136">
    <property type="component" value="Chromosome"/>
</dbReference>
<proteinExistence type="predicted"/>
<sequence>MWAFSNVLLYPDPGDDDDILTQNGYSYANNNPVMLVDPDGHWVWLAVNAGFAIYDGYKAYKAGKGWKGVAWAAASNFGPGKVFKGAKKVLGFAKRSSKIKGHTKHGIHQSIGRNGGRGVNARAKLDAVRNAKKVIKQSNGATKYVGKKATVVLDKRGRVITAFGSSRAKGSKQVFHKHGKGSRAKRR</sequence>
<name>A0ABZ2CTM3_9BACI</name>
<keyword evidence="3" id="KW-1185">Reference proteome</keyword>
<evidence type="ECO:0008006" key="4">
    <source>
        <dbReference type="Google" id="ProtNLM"/>
    </source>
</evidence>
<dbReference type="EMBL" id="CP144921">
    <property type="protein sequence ID" value="WWA30524.1"/>
    <property type="molecule type" value="Genomic_DNA"/>
</dbReference>
<protein>
    <recommendedName>
        <fullName evidence="4">RHS repeat-associated core domain-containing protein</fullName>
    </recommendedName>
</protein>
<gene>
    <name evidence="2" type="ORF">V5G21_01685</name>
</gene>